<dbReference type="EMBL" id="JAVFKP010000001">
    <property type="protein sequence ID" value="MDQ4625177.1"/>
    <property type="molecule type" value="Genomic_DNA"/>
</dbReference>
<dbReference type="AlphaFoldDB" id="A0A031GIC6"/>
<dbReference type="Proteomes" id="UP001237592">
    <property type="component" value="Unassembled WGS sequence"/>
</dbReference>
<keyword evidence="6" id="KW-1185">Reference proteome</keyword>
<evidence type="ECO:0000313" key="4">
    <source>
        <dbReference type="Proteomes" id="UP000182489"/>
    </source>
</evidence>
<proteinExistence type="predicted"/>
<evidence type="ECO:0000313" key="2">
    <source>
        <dbReference type="EMBL" id="QSX94671.1"/>
    </source>
</evidence>
<dbReference type="Proteomes" id="UP000182489">
    <property type="component" value="Unassembled WGS sequence"/>
</dbReference>
<protein>
    <submittedName>
        <fullName evidence="3">Uncharacterized protein</fullName>
    </submittedName>
</protein>
<reference evidence="2 5" key="2">
    <citation type="submission" date="2021-03" db="EMBL/GenBank/DDBJ databases">
        <title>Draft genome sequence of Janthinobacterium sp. strain PLB02 isolated from infected primmorphs (Lubomirskia baicalensis).</title>
        <authorList>
            <person name="Chernogor L.I."/>
            <person name="Belikov S.I."/>
            <person name="Petrushin I.S."/>
        </authorList>
    </citation>
    <scope>NUCLEOTIDE SEQUENCE [LARGE SCALE GENOMIC DNA]</scope>
    <source>
        <strain evidence="2 5">PLB02</strain>
    </source>
</reference>
<dbReference type="RefSeq" id="WP_034755374.1">
    <property type="nucleotide sequence ID" value="NZ_CBCRWJ010000005.1"/>
</dbReference>
<dbReference type="EMBL" id="CP071520">
    <property type="protein sequence ID" value="QSX94671.1"/>
    <property type="molecule type" value="Genomic_DNA"/>
</dbReference>
<evidence type="ECO:0000313" key="5">
    <source>
        <dbReference type="Proteomes" id="UP000662821"/>
    </source>
</evidence>
<evidence type="ECO:0000313" key="3">
    <source>
        <dbReference type="EMBL" id="SFX27128.1"/>
    </source>
</evidence>
<accession>A0A031GIC6</accession>
<organism evidence="3 4">
    <name type="scientific">Janthinobacterium lividum</name>
    <dbReference type="NCBI Taxonomy" id="29581"/>
    <lineage>
        <taxon>Bacteria</taxon>
        <taxon>Pseudomonadati</taxon>
        <taxon>Pseudomonadota</taxon>
        <taxon>Betaproteobacteria</taxon>
        <taxon>Burkholderiales</taxon>
        <taxon>Oxalobacteraceae</taxon>
        <taxon>Janthinobacterium</taxon>
    </lineage>
</organism>
<dbReference type="CDD" id="cd22565">
    <property type="entry name" value="AcrIF7"/>
    <property type="match status" value="1"/>
</dbReference>
<dbReference type="EMBL" id="FPKH01000001">
    <property type="protein sequence ID" value="SFX27128.1"/>
    <property type="molecule type" value="Genomic_DNA"/>
</dbReference>
<evidence type="ECO:0000313" key="6">
    <source>
        <dbReference type="Proteomes" id="UP001237592"/>
    </source>
</evidence>
<evidence type="ECO:0000313" key="1">
    <source>
        <dbReference type="EMBL" id="MDQ4625177.1"/>
    </source>
</evidence>
<gene>
    <name evidence="2" type="ORF">J3P46_18315</name>
    <name evidence="1" type="ORF">RB624_04660</name>
    <name evidence="3" type="ORF">SAMN03097694_1404</name>
</gene>
<reference evidence="1 6" key="3">
    <citation type="submission" date="2023-08" db="EMBL/GenBank/DDBJ databases">
        <title>Draft genome sequence of Janthinobacterium lividum.</title>
        <authorList>
            <person name="Chun B.H."/>
            <person name="Lee Y."/>
        </authorList>
    </citation>
    <scope>NUCLEOTIDE SEQUENCE [LARGE SCALE GENOMIC DNA]</scope>
    <source>
        <strain evidence="1 6">AMJK</strain>
    </source>
</reference>
<dbReference type="GeneID" id="56947313"/>
<sequence length="75" mass="8281">MNNVTLEYSVVTNPDSFVGFKYYVKAGQAFDADDFAYSYKLKRSDLDPDSVLATREAAANLQPGEWLTVSHSIAA</sequence>
<name>A0A031GIC6_9BURK</name>
<reference evidence="3 4" key="1">
    <citation type="submission" date="2016-11" db="EMBL/GenBank/DDBJ databases">
        <authorList>
            <person name="Varghese N."/>
            <person name="Submissions S."/>
        </authorList>
    </citation>
    <scope>NUCLEOTIDE SEQUENCE [LARGE SCALE GENOMIC DNA]</scope>
    <source>
        <strain evidence="3 4">NFR18</strain>
    </source>
</reference>
<dbReference type="OrthoDB" id="8705549at2"/>
<dbReference type="Proteomes" id="UP000662821">
    <property type="component" value="Chromosome"/>
</dbReference>